<reference evidence="2 3" key="1">
    <citation type="journal article" date="2014" name="Genome Announc.">
        <title>Draft Genome Sequence of Fervidicella metallireducens Strain AeBT, an Iron-Reducing Thermoanaerobe from the Great Artesian Basin.</title>
        <authorList>
            <person name="Patel B.K."/>
        </authorList>
    </citation>
    <scope>NUCLEOTIDE SEQUENCE [LARGE SCALE GENOMIC DNA]</scope>
    <source>
        <strain evidence="2 3">AeB</strain>
    </source>
</reference>
<sequence length="44" mass="5388">MTENKRHKAANRENKRNDMNRPKDIKNNKQTPKRYEDFEGNKIE</sequence>
<dbReference type="Proteomes" id="UP000019681">
    <property type="component" value="Unassembled WGS sequence"/>
</dbReference>
<organism evidence="2 3">
    <name type="scientific">Fervidicella metallireducens AeB</name>
    <dbReference type="NCBI Taxonomy" id="1403537"/>
    <lineage>
        <taxon>Bacteria</taxon>
        <taxon>Bacillati</taxon>
        <taxon>Bacillota</taxon>
        <taxon>Clostridia</taxon>
        <taxon>Eubacteriales</taxon>
        <taxon>Clostridiaceae</taxon>
        <taxon>Fervidicella</taxon>
    </lineage>
</organism>
<dbReference type="EMBL" id="AZQP01000010">
    <property type="protein sequence ID" value="EYE88970.1"/>
    <property type="molecule type" value="Genomic_DNA"/>
</dbReference>
<gene>
    <name evidence="2" type="ORF">Q428_04785</name>
</gene>
<dbReference type="RefSeq" id="WP_278244868.1">
    <property type="nucleotide sequence ID" value="NZ_AZQP01000010.1"/>
</dbReference>
<evidence type="ECO:0000313" key="3">
    <source>
        <dbReference type="Proteomes" id="UP000019681"/>
    </source>
</evidence>
<accession>A0A017RYF9</accession>
<proteinExistence type="predicted"/>
<dbReference type="STRING" id="1403537.Q428_04785"/>
<comment type="caution">
    <text evidence="2">The sequence shown here is derived from an EMBL/GenBank/DDBJ whole genome shotgun (WGS) entry which is preliminary data.</text>
</comment>
<feature type="region of interest" description="Disordered" evidence="1">
    <location>
        <begin position="1"/>
        <end position="44"/>
    </location>
</feature>
<feature type="compositionally biased region" description="Basic and acidic residues" evidence="1">
    <location>
        <begin position="10"/>
        <end position="44"/>
    </location>
</feature>
<evidence type="ECO:0000256" key="1">
    <source>
        <dbReference type="SAM" id="MobiDB-lite"/>
    </source>
</evidence>
<protein>
    <submittedName>
        <fullName evidence="2">Uncharacterized protein</fullName>
    </submittedName>
</protein>
<evidence type="ECO:0000313" key="2">
    <source>
        <dbReference type="EMBL" id="EYE88970.1"/>
    </source>
</evidence>
<dbReference type="AlphaFoldDB" id="A0A017RYF9"/>
<name>A0A017RYF9_9CLOT</name>
<keyword evidence="3" id="KW-1185">Reference proteome</keyword>